<feature type="domain" description="Mannose-1-phosphate guanyltransferase C-terminal" evidence="1">
    <location>
        <begin position="3"/>
        <end position="56"/>
    </location>
</feature>
<protein>
    <recommendedName>
        <fullName evidence="1">Mannose-1-phosphate guanyltransferase C-terminal domain-containing protein</fullName>
    </recommendedName>
</protein>
<accession>A0ABR0UPV9</accession>
<gene>
    <name evidence="2" type="ORF">DH2020_041546</name>
</gene>
<reference evidence="2 3" key="1">
    <citation type="journal article" date="2021" name="Comput. Struct. Biotechnol. J.">
        <title>De novo genome assembly of the potent medicinal plant Rehmannia glutinosa using nanopore technology.</title>
        <authorList>
            <person name="Ma L."/>
            <person name="Dong C."/>
            <person name="Song C."/>
            <person name="Wang X."/>
            <person name="Zheng X."/>
            <person name="Niu Y."/>
            <person name="Chen S."/>
            <person name="Feng W."/>
        </authorList>
    </citation>
    <scope>NUCLEOTIDE SEQUENCE [LARGE SCALE GENOMIC DNA]</scope>
    <source>
        <strain evidence="2">DH-2019</strain>
    </source>
</reference>
<dbReference type="InterPro" id="IPR056729">
    <property type="entry name" value="GMPPB_C"/>
</dbReference>
<proteinExistence type="predicted"/>
<comment type="caution">
    <text evidence="2">The sequence shown here is derived from an EMBL/GenBank/DDBJ whole genome shotgun (WGS) entry which is preliminary data.</text>
</comment>
<keyword evidence="3" id="KW-1185">Reference proteome</keyword>
<dbReference type="Pfam" id="PF25087">
    <property type="entry name" value="GMPPB_C"/>
    <property type="match status" value="1"/>
</dbReference>
<name>A0ABR0UPV9_REHGL</name>
<evidence type="ECO:0000259" key="1">
    <source>
        <dbReference type="Pfam" id="PF25087"/>
    </source>
</evidence>
<sequence>MKQIGPNVSISANARIGVGVRLVTALFLMMLNSSGNALVIHAIVGWNSSIGRWSRVR</sequence>
<dbReference type="Proteomes" id="UP001318860">
    <property type="component" value="Unassembled WGS sequence"/>
</dbReference>
<evidence type="ECO:0000313" key="2">
    <source>
        <dbReference type="EMBL" id="KAK6124714.1"/>
    </source>
</evidence>
<organism evidence="2 3">
    <name type="scientific">Rehmannia glutinosa</name>
    <name type="common">Chinese foxglove</name>
    <dbReference type="NCBI Taxonomy" id="99300"/>
    <lineage>
        <taxon>Eukaryota</taxon>
        <taxon>Viridiplantae</taxon>
        <taxon>Streptophyta</taxon>
        <taxon>Embryophyta</taxon>
        <taxon>Tracheophyta</taxon>
        <taxon>Spermatophyta</taxon>
        <taxon>Magnoliopsida</taxon>
        <taxon>eudicotyledons</taxon>
        <taxon>Gunneridae</taxon>
        <taxon>Pentapetalae</taxon>
        <taxon>asterids</taxon>
        <taxon>lamiids</taxon>
        <taxon>Lamiales</taxon>
        <taxon>Orobanchaceae</taxon>
        <taxon>Rehmannieae</taxon>
        <taxon>Rehmannia</taxon>
    </lineage>
</organism>
<dbReference type="EMBL" id="JABTTQ020002323">
    <property type="protein sequence ID" value="KAK6124714.1"/>
    <property type="molecule type" value="Genomic_DNA"/>
</dbReference>
<evidence type="ECO:0000313" key="3">
    <source>
        <dbReference type="Proteomes" id="UP001318860"/>
    </source>
</evidence>